<evidence type="ECO:0000256" key="10">
    <source>
        <dbReference type="ARBA" id="ARBA00022777"/>
    </source>
</evidence>
<dbReference type="SMART" id="SM00091">
    <property type="entry name" value="PAS"/>
    <property type="match status" value="2"/>
</dbReference>
<comment type="catalytic activity">
    <reaction evidence="1">
        <text>ATP + protein L-histidine = ADP + protein N-phospho-L-histidine.</text>
        <dbReference type="EC" id="2.7.13.3"/>
    </reaction>
</comment>
<feature type="domain" description="Histidine kinase" evidence="17">
    <location>
        <begin position="767"/>
        <end position="983"/>
    </location>
</feature>
<evidence type="ECO:0000256" key="3">
    <source>
        <dbReference type="ARBA" id="ARBA00004141"/>
    </source>
</evidence>
<dbReference type="SUPFAM" id="SSF55781">
    <property type="entry name" value="GAF domain-like"/>
    <property type="match status" value="2"/>
</dbReference>
<dbReference type="EC" id="2.7.13.3" evidence="5"/>
<dbReference type="SMART" id="SM00388">
    <property type="entry name" value="HisKA"/>
    <property type="match status" value="1"/>
</dbReference>
<evidence type="ECO:0000256" key="2">
    <source>
        <dbReference type="ARBA" id="ARBA00001968"/>
    </source>
</evidence>
<dbReference type="Gene3D" id="3.30.450.40">
    <property type="match status" value="2"/>
</dbReference>
<evidence type="ECO:0000256" key="15">
    <source>
        <dbReference type="ARBA" id="ARBA00039401"/>
    </source>
</evidence>
<dbReference type="InterPro" id="IPR004358">
    <property type="entry name" value="Sig_transdc_His_kin-like_C"/>
</dbReference>
<dbReference type="Proteomes" id="UP000636960">
    <property type="component" value="Unassembled WGS sequence"/>
</dbReference>
<dbReference type="GO" id="GO:0007234">
    <property type="term" value="P:osmosensory signaling via phosphorelay pathway"/>
    <property type="evidence" value="ECO:0007669"/>
    <property type="project" value="TreeGrafter"/>
</dbReference>
<dbReference type="GO" id="GO:0030295">
    <property type="term" value="F:protein kinase activator activity"/>
    <property type="evidence" value="ECO:0007669"/>
    <property type="project" value="TreeGrafter"/>
</dbReference>
<keyword evidence="7" id="KW-0808">Transferase</keyword>
<dbReference type="InterPro" id="IPR001610">
    <property type="entry name" value="PAC"/>
</dbReference>
<dbReference type="Pfam" id="PF08447">
    <property type="entry name" value="PAS_3"/>
    <property type="match status" value="1"/>
</dbReference>
<gene>
    <name evidence="19" type="ORF">Ari01nite_37050</name>
</gene>
<dbReference type="GO" id="GO:0000155">
    <property type="term" value="F:phosphorelay sensor kinase activity"/>
    <property type="evidence" value="ECO:0007669"/>
    <property type="project" value="InterPro"/>
</dbReference>
<keyword evidence="20" id="KW-1185">Reference proteome</keyword>
<dbReference type="PANTHER" id="PTHR42878">
    <property type="entry name" value="TWO-COMPONENT HISTIDINE KINASE"/>
    <property type="match status" value="1"/>
</dbReference>
<feature type="coiled-coil region" evidence="16">
    <location>
        <begin position="726"/>
        <end position="763"/>
    </location>
</feature>
<dbReference type="SUPFAM" id="SSF47384">
    <property type="entry name" value="Homodimeric domain of signal transducing histidine kinase"/>
    <property type="match status" value="1"/>
</dbReference>
<dbReference type="NCBIfam" id="TIGR00229">
    <property type="entry name" value="sensory_box"/>
    <property type="match status" value="2"/>
</dbReference>
<dbReference type="InterPro" id="IPR003594">
    <property type="entry name" value="HATPase_dom"/>
</dbReference>
<dbReference type="Pfam" id="PF08448">
    <property type="entry name" value="PAS_4"/>
    <property type="match status" value="1"/>
</dbReference>
<dbReference type="PANTHER" id="PTHR42878:SF7">
    <property type="entry name" value="SENSOR HISTIDINE KINASE GLRK"/>
    <property type="match status" value="1"/>
</dbReference>
<dbReference type="InterPro" id="IPR050351">
    <property type="entry name" value="BphY/WalK/GraS-like"/>
</dbReference>
<comment type="caution">
    <text evidence="19">The sequence shown here is derived from an EMBL/GenBank/DDBJ whole genome shotgun (WGS) entry which is preliminary data.</text>
</comment>
<evidence type="ECO:0000256" key="14">
    <source>
        <dbReference type="ARBA" id="ARBA00023136"/>
    </source>
</evidence>
<dbReference type="InterPro" id="IPR029016">
    <property type="entry name" value="GAF-like_dom_sf"/>
</dbReference>
<dbReference type="Pfam" id="PF13185">
    <property type="entry name" value="GAF_2"/>
    <property type="match status" value="1"/>
</dbReference>
<accession>A0A919JWR1</accession>
<evidence type="ECO:0000256" key="12">
    <source>
        <dbReference type="ARBA" id="ARBA00022989"/>
    </source>
</evidence>
<evidence type="ECO:0000313" key="19">
    <source>
        <dbReference type="EMBL" id="GIE96240.1"/>
    </source>
</evidence>
<dbReference type="RefSeq" id="WP_203782506.1">
    <property type="nucleotide sequence ID" value="NZ_BOMV01000040.1"/>
</dbReference>
<evidence type="ECO:0000256" key="5">
    <source>
        <dbReference type="ARBA" id="ARBA00012438"/>
    </source>
</evidence>
<dbReference type="Pfam" id="PF00512">
    <property type="entry name" value="HisKA"/>
    <property type="match status" value="1"/>
</dbReference>
<evidence type="ECO:0000256" key="6">
    <source>
        <dbReference type="ARBA" id="ARBA00022553"/>
    </source>
</evidence>
<evidence type="ECO:0000259" key="18">
    <source>
        <dbReference type="PROSITE" id="PS50112"/>
    </source>
</evidence>
<keyword evidence="6" id="KW-0597">Phosphoprotein</keyword>
<dbReference type="CDD" id="cd00082">
    <property type="entry name" value="HisKA"/>
    <property type="match status" value="1"/>
</dbReference>
<dbReference type="PROSITE" id="PS50109">
    <property type="entry name" value="HIS_KIN"/>
    <property type="match status" value="1"/>
</dbReference>
<dbReference type="GO" id="GO:0005524">
    <property type="term" value="F:ATP binding"/>
    <property type="evidence" value="ECO:0007669"/>
    <property type="project" value="UniProtKB-KW"/>
</dbReference>
<dbReference type="SMART" id="SM00086">
    <property type="entry name" value="PAC"/>
    <property type="match status" value="3"/>
</dbReference>
<dbReference type="CDD" id="cd00130">
    <property type="entry name" value="PAS"/>
    <property type="match status" value="1"/>
</dbReference>
<dbReference type="Gene3D" id="3.30.565.10">
    <property type="entry name" value="Histidine kinase-like ATPase, C-terminal domain"/>
    <property type="match status" value="1"/>
</dbReference>
<dbReference type="Pfam" id="PF01590">
    <property type="entry name" value="GAF"/>
    <property type="match status" value="1"/>
</dbReference>
<dbReference type="GO" id="GO:0006355">
    <property type="term" value="P:regulation of DNA-templated transcription"/>
    <property type="evidence" value="ECO:0007669"/>
    <property type="project" value="InterPro"/>
</dbReference>
<dbReference type="InterPro" id="IPR013656">
    <property type="entry name" value="PAS_4"/>
</dbReference>
<evidence type="ECO:0000256" key="7">
    <source>
        <dbReference type="ARBA" id="ARBA00022679"/>
    </source>
</evidence>
<dbReference type="SUPFAM" id="SSF55785">
    <property type="entry name" value="PYP-like sensor domain (PAS domain)"/>
    <property type="match status" value="3"/>
</dbReference>
<dbReference type="InterPro" id="IPR036097">
    <property type="entry name" value="HisK_dim/P_sf"/>
</dbReference>
<dbReference type="InterPro" id="IPR005467">
    <property type="entry name" value="His_kinase_dom"/>
</dbReference>
<dbReference type="GO" id="GO:0005509">
    <property type="term" value="F:calcium ion binding"/>
    <property type="evidence" value="ECO:0007669"/>
    <property type="project" value="UniProtKB-ARBA"/>
</dbReference>
<dbReference type="InterPro" id="IPR003661">
    <property type="entry name" value="HisK_dim/P_dom"/>
</dbReference>
<keyword evidence="11" id="KW-0067">ATP-binding</keyword>
<evidence type="ECO:0000313" key="20">
    <source>
        <dbReference type="Proteomes" id="UP000636960"/>
    </source>
</evidence>
<reference evidence="19" key="1">
    <citation type="submission" date="2021-01" db="EMBL/GenBank/DDBJ databases">
        <title>Whole genome shotgun sequence of Actinoplanes rishiriensis NBRC 108556.</title>
        <authorList>
            <person name="Komaki H."/>
            <person name="Tamura T."/>
        </authorList>
    </citation>
    <scope>NUCLEOTIDE SEQUENCE</scope>
    <source>
        <strain evidence="19">NBRC 108556</strain>
    </source>
</reference>
<dbReference type="Pfam" id="PF02518">
    <property type="entry name" value="HATPase_c"/>
    <property type="match status" value="1"/>
</dbReference>
<keyword evidence="13" id="KW-0902">Two-component regulatory system</keyword>
<evidence type="ECO:0000259" key="17">
    <source>
        <dbReference type="PROSITE" id="PS50109"/>
    </source>
</evidence>
<dbReference type="Gene3D" id="1.10.287.130">
    <property type="match status" value="1"/>
</dbReference>
<keyword evidence="14" id="KW-0472">Membrane</keyword>
<feature type="coiled-coil region" evidence="16">
    <location>
        <begin position="291"/>
        <end position="318"/>
    </location>
</feature>
<dbReference type="InterPro" id="IPR003018">
    <property type="entry name" value="GAF"/>
</dbReference>
<evidence type="ECO:0000256" key="1">
    <source>
        <dbReference type="ARBA" id="ARBA00000085"/>
    </source>
</evidence>
<dbReference type="Pfam" id="PF00989">
    <property type="entry name" value="PAS"/>
    <property type="match status" value="1"/>
</dbReference>
<dbReference type="InterPro" id="IPR013767">
    <property type="entry name" value="PAS_fold"/>
</dbReference>
<keyword evidence="16" id="KW-0175">Coiled coil</keyword>
<dbReference type="FunFam" id="3.30.565.10:FF:000006">
    <property type="entry name" value="Sensor histidine kinase WalK"/>
    <property type="match status" value="1"/>
</dbReference>
<evidence type="ECO:0000256" key="4">
    <source>
        <dbReference type="ARBA" id="ARBA00004236"/>
    </source>
</evidence>
<dbReference type="PRINTS" id="PR00344">
    <property type="entry name" value="BCTRLSENSOR"/>
</dbReference>
<sequence>MRAAPDQRPGDAERLRALRATGLLDAGPVPTLDRLTSLAQRLVGAGAALVVLIDTDRQRFASACGLSGDLERDRQTPLSHSYCQYVVEDRAALIVPDARLDERLRTNPAITDYDAIAYAGFPLRTPDGLVLGSFCVMDDHRRDWTEEQLAILADLAAAAESEVALRLAHGEQLLAADRMQAVLDSAHDAYVSIDFEGLVVAWNGSAERLFGHAAAEAMGRAITDLIIPARFHDVHNAGMARVRASGKSRLLGQRLQLTAVDRTGREFPVEMTIQANLEHERPIFHAFLHDISARMEALATLEQQRRDLEDERTFLHAMLDNLDTGVAACDGTGNLAFFNRAMRDMHGRDADPDAAGEEWAQEYDLYAPDGRTMLRPDEIPLARAVGGQVVRGEHMVVRTGDGPRRFVANARPIDTPDGRRLGSVVAMHDITEGHRAEEMRRARHAVAQVLSEATSAEEAAVDVVTAITDALDLICGEYWQVSPERERIDRISSHIRDGRDLCGFSGSEPLSFARGEGLAGQIWERGAELWTHTKGDGLLAGRRSDVADAIGIRTGIGLPIRTGKRVLGVLVFFADEVLPYDSDIAAMLDTVGAHLGRFVERRRAEDLNLALVTARRDFDRVVEQVPDYVWTIEALPDGTSRPVYGSPNGSGVFGGAPPSGDGMADAILARIHPEDAGALAGFSVALNAGEKAELECRVIGYDGVARWVWTRAVPRVEDGRLFVDGISTNMDERRELNEQREDLLRQEQQQVEQLRELDRMKDELSAVVIHELRNPVGVIRGYTEMLLDSPHLDETDRKHAGVVERSTEHLQRLVDDLLDLARLDAGHISIDPRPMSAGRLVRDVLENHRPSAYAKNLTVIEKLDPHLPMLGDAQRLRQAMDNLVSNAIKYTPDGGTVTVTGEKHEHEIVIRVADTGIGIPAEQYAHLFSRFFRASNATRKGIKGTGLGLAVTKAIIGAHEGAVRADPETGGGTVFTVTLPTSDL</sequence>
<evidence type="ECO:0000256" key="11">
    <source>
        <dbReference type="ARBA" id="ARBA00022840"/>
    </source>
</evidence>
<dbReference type="InterPro" id="IPR013655">
    <property type="entry name" value="PAS_fold_3"/>
</dbReference>
<keyword evidence="10" id="KW-0418">Kinase</keyword>
<dbReference type="Gene3D" id="3.30.450.20">
    <property type="entry name" value="PAS domain"/>
    <property type="match status" value="3"/>
</dbReference>
<keyword evidence="8" id="KW-0812">Transmembrane</keyword>
<evidence type="ECO:0000256" key="9">
    <source>
        <dbReference type="ARBA" id="ARBA00022741"/>
    </source>
</evidence>
<dbReference type="InterPro" id="IPR036890">
    <property type="entry name" value="HATPase_C_sf"/>
</dbReference>
<evidence type="ECO:0000256" key="8">
    <source>
        <dbReference type="ARBA" id="ARBA00022692"/>
    </source>
</evidence>
<protein>
    <recommendedName>
        <fullName evidence="15">Sensor-like histidine kinase SenX3</fullName>
        <ecNumber evidence="5">2.7.13.3</ecNumber>
    </recommendedName>
</protein>
<feature type="domain" description="PAS" evidence="18">
    <location>
        <begin position="175"/>
        <end position="228"/>
    </location>
</feature>
<dbReference type="EMBL" id="BOMV01000040">
    <property type="protein sequence ID" value="GIE96240.1"/>
    <property type="molecule type" value="Genomic_DNA"/>
</dbReference>
<name>A0A919JWR1_9ACTN</name>
<dbReference type="SUPFAM" id="SSF55874">
    <property type="entry name" value="ATPase domain of HSP90 chaperone/DNA topoisomerase II/histidine kinase"/>
    <property type="match status" value="1"/>
</dbReference>
<evidence type="ECO:0000256" key="13">
    <source>
        <dbReference type="ARBA" id="ARBA00023012"/>
    </source>
</evidence>
<dbReference type="CDD" id="cd00075">
    <property type="entry name" value="HATPase"/>
    <property type="match status" value="1"/>
</dbReference>
<dbReference type="AlphaFoldDB" id="A0A919JWR1"/>
<dbReference type="GO" id="GO:0000156">
    <property type="term" value="F:phosphorelay response regulator activity"/>
    <property type="evidence" value="ECO:0007669"/>
    <property type="project" value="TreeGrafter"/>
</dbReference>
<comment type="cofactor">
    <cofactor evidence="2">
        <name>a divalent metal cation</name>
        <dbReference type="ChEBI" id="CHEBI:60240"/>
    </cofactor>
</comment>
<comment type="subcellular location">
    <subcellularLocation>
        <location evidence="4">Cell membrane</location>
    </subcellularLocation>
    <subcellularLocation>
        <location evidence="3">Membrane</location>
        <topology evidence="3">Multi-pass membrane protein</topology>
    </subcellularLocation>
</comment>
<dbReference type="InterPro" id="IPR035965">
    <property type="entry name" value="PAS-like_dom_sf"/>
</dbReference>
<evidence type="ECO:0000256" key="16">
    <source>
        <dbReference type="SAM" id="Coils"/>
    </source>
</evidence>
<keyword evidence="9" id="KW-0547">Nucleotide-binding</keyword>
<dbReference type="SMART" id="SM00387">
    <property type="entry name" value="HATPase_c"/>
    <property type="match status" value="1"/>
</dbReference>
<organism evidence="19 20">
    <name type="scientific">Paractinoplanes rishiriensis</name>
    <dbReference type="NCBI Taxonomy" id="1050105"/>
    <lineage>
        <taxon>Bacteria</taxon>
        <taxon>Bacillati</taxon>
        <taxon>Actinomycetota</taxon>
        <taxon>Actinomycetes</taxon>
        <taxon>Micromonosporales</taxon>
        <taxon>Micromonosporaceae</taxon>
        <taxon>Paractinoplanes</taxon>
    </lineage>
</organism>
<dbReference type="FunFam" id="1.10.287.130:FF:000001">
    <property type="entry name" value="Two-component sensor histidine kinase"/>
    <property type="match status" value="1"/>
</dbReference>
<keyword evidence="12" id="KW-1133">Transmembrane helix</keyword>
<dbReference type="PROSITE" id="PS50112">
    <property type="entry name" value="PAS"/>
    <property type="match status" value="1"/>
</dbReference>
<dbReference type="SMART" id="SM00065">
    <property type="entry name" value="GAF"/>
    <property type="match status" value="2"/>
</dbReference>
<proteinExistence type="predicted"/>
<dbReference type="InterPro" id="IPR000014">
    <property type="entry name" value="PAS"/>
</dbReference>
<dbReference type="GO" id="GO:0005886">
    <property type="term" value="C:plasma membrane"/>
    <property type="evidence" value="ECO:0007669"/>
    <property type="project" value="UniProtKB-SubCell"/>
</dbReference>